<dbReference type="Pfam" id="PF00249">
    <property type="entry name" value="Myb_DNA-binding"/>
    <property type="match status" value="2"/>
</dbReference>
<dbReference type="FunFam" id="1.10.10.60:FF:000010">
    <property type="entry name" value="Transcriptional activator Myb isoform A"/>
    <property type="match status" value="1"/>
</dbReference>
<dbReference type="GO" id="GO:0000981">
    <property type="term" value="F:DNA-binding transcription factor activity, RNA polymerase II-specific"/>
    <property type="evidence" value="ECO:0007669"/>
    <property type="project" value="TreeGrafter"/>
</dbReference>
<keyword evidence="1" id="KW-0677">Repeat</keyword>
<feature type="domain" description="HTH myb-type" evidence="4">
    <location>
        <begin position="34"/>
        <end position="81"/>
    </location>
</feature>
<keyword evidence="2" id="KW-0238">DNA-binding</keyword>
<dbReference type="CDD" id="cd00167">
    <property type="entry name" value="SANT"/>
    <property type="match status" value="2"/>
</dbReference>
<feature type="domain" description="HTH myb-type" evidence="4">
    <location>
        <begin position="82"/>
        <end position="136"/>
    </location>
</feature>
<dbReference type="SUPFAM" id="SSF46689">
    <property type="entry name" value="Homeodomain-like"/>
    <property type="match status" value="1"/>
</dbReference>
<keyword evidence="6" id="KW-1185">Reference proteome</keyword>
<dbReference type="Gene3D" id="1.10.10.60">
    <property type="entry name" value="Homeodomain-like"/>
    <property type="match status" value="2"/>
</dbReference>
<dbReference type="OrthoDB" id="2143914at2759"/>
<evidence type="ECO:0000256" key="1">
    <source>
        <dbReference type="ARBA" id="ARBA00022737"/>
    </source>
</evidence>
<dbReference type="PANTHER" id="PTHR45614">
    <property type="entry name" value="MYB PROTEIN-RELATED"/>
    <property type="match status" value="1"/>
</dbReference>
<sequence>MENGVLLKYTAHAIVSASRLIRWDELQSLQIPPNRQPWTAQEDAFLSTFVNCEGASRWTIVASFLPGRNPKQCRERWHHQLDPSIKREAWSVNEDELLVTLQQKLGNAWSRIAAYLPGRTDNAIKNRWHSARFKARMQHAGYQRLPSGNLTTERQSCLMMPQPRGSGVEAETSFSPVQLSLATSVDDDLTGMWADVAACLLDNPYDGDGHDGE</sequence>
<feature type="domain" description="Myb-like" evidence="3">
    <location>
        <begin position="82"/>
        <end position="132"/>
    </location>
</feature>
<dbReference type="Proteomes" id="UP001165121">
    <property type="component" value="Unassembled WGS sequence"/>
</dbReference>
<evidence type="ECO:0000259" key="4">
    <source>
        <dbReference type="PROSITE" id="PS51294"/>
    </source>
</evidence>
<name>A0A9W6XLP1_9STRA</name>
<dbReference type="PANTHER" id="PTHR45614:SF241">
    <property type="entry name" value="MYB-LIKE DNA-BINDING PROTEIN"/>
    <property type="match status" value="1"/>
</dbReference>
<accession>A0A9W6XLP1</accession>
<dbReference type="InterPro" id="IPR050560">
    <property type="entry name" value="MYB_TF"/>
</dbReference>
<protein>
    <submittedName>
        <fullName evidence="5">Unnamed protein product</fullName>
    </submittedName>
</protein>
<dbReference type="InterPro" id="IPR017930">
    <property type="entry name" value="Myb_dom"/>
</dbReference>
<dbReference type="SMART" id="SM00717">
    <property type="entry name" value="SANT"/>
    <property type="match status" value="2"/>
</dbReference>
<evidence type="ECO:0000313" key="5">
    <source>
        <dbReference type="EMBL" id="GMF41223.1"/>
    </source>
</evidence>
<evidence type="ECO:0000313" key="6">
    <source>
        <dbReference type="Proteomes" id="UP001165121"/>
    </source>
</evidence>
<dbReference type="PROSITE" id="PS51294">
    <property type="entry name" value="HTH_MYB"/>
    <property type="match status" value="2"/>
</dbReference>
<dbReference type="AlphaFoldDB" id="A0A9W6XLP1"/>
<organism evidence="5 6">
    <name type="scientific">Phytophthora fragariaefolia</name>
    <dbReference type="NCBI Taxonomy" id="1490495"/>
    <lineage>
        <taxon>Eukaryota</taxon>
        <taxon>Sar</taxon>
        <taxon>Stramenopiles</taxon>
        <taxon>Oomycota</taxon>
        <taxon>Peronosporomycetes</taxon>
        <taxon>Peronosporales</taxon>
        <taxon>Peronosporaceae</taxon>
        <taxon>Phytophthora</taxon>
    </lineage>
</organism>
<evidence type="ECO:0000256" key="2">
    <source>
        <dbReference type="ARBA" id="ARBA00023125"/>
    </source>
</evidence>
<evidence type="ECO:0000259" key="3">
    <source>
        <dbReference type="PROSITE" id="PS50090"/>
    </source>
</evidence>
<dbReference type="InterPro" id="IPR001005">
    <property type="entry name" value="SANT/Myb"/>
</dbReference>
<comment type="caution">
    <text evidence="5">The sequence shown here is derived from an EMBL/GenBank/DDBJ whole genome shotgun (WGS) entry which is preliminary data.</text>
</comment>
<dbReference type="GO" id="GO:0005634">
    <property type="term" value="C:nucleus"/>
    <property type="evidence" value="ECO:0007669"/>
    <property type="project" value="TreeGrafter"/>
</dbReference>
<dbReference type="EMBL" id="BSXT01001324">
    <property type="protein sequence ID" value="GMF41223.1"/>
    <property type="molecule type" value="Genomic_DNA"/>
</dbReference>
<feature type="domain" description="Myb-like" evidence="3">
    <location>
        <begin position="34"/>
        <end position="81"/>
    </location>
</feature>
<gene>
    <name evidence="5" type="ORF">Pfra01_001295400</name>
</gene>
<dbReference type="InterPro" id="IPR009057">
    <property type="entry name" value="Homeodomain-like_sf"/>
</dbReference>
<proteinExistence type="predicted"/>
<dbReference type="GO" id="GO:0000978">
    <property type="term" value="F:RNA polymerase II cis-regulatory region sequence-specific DNA binding"/>
    <property type="evidence" value="ECO:0007669"/>
    <property type="project" value="TreeGrafter"/>
</dbReference>
<reference evidence="5" key="1">
    <citation type="submission" date="2023-04" db="EMBL/GenBank/DDBJ databases">
        <title>Phytophthora fragariaefolia NBRC 109709.</title>
        <authorList>
            <person name="Ichikawa N."/>
            <person name="Sato H."/>
            <person name="Tonouchi N."/>
        </authorList>
    </citation>
    <scope>NUCLEOTIDE SEQUENCE</scope>
    <source>
        <strain evidence="5">NBRC 109709</strain>
    </source>
</reference>
<dbReference type="PROSITE" id="PS50090">
    <property type="entry name" value="MYB_LIKE"/>
    <property type="match status" value="2"/>
</dbReference>